<dbReference type="PANTHER" id="PTHR36688:SF2">
    <property type="entry name" value="ENDONUCLEASE_EXONUCLEASE_PHOSPHATASE DOMAIN-CONTAINING PROTEIN"/>
    <property type="match status" value="1"/>
</dbReference>
<dbReference type="InterPro" id="IPR052560">
    <property type="entry name" value="RdDP_mobile_element"/>
</dbReference>
<dbReference type="Proteomes" id="UP000009027">
    <property type="component" value="Unassembled WGS sequence"/>
</dbReference>
<dbReference type="PANTHER" id="PTHR36688">
    <property type="entry name" value="ENDO/EXONUCLEASE/PHOSPHATASE DOMAIN-CONTAINING PROTEIN"/>
    <property type="match status" value="1"/>
</dbReference>
<dbReference type="AlphaFoldDB" id="F9WTW5"/>
<dbReference type="VEuPathDB" id="TriTrypDB:TvY486_0039030"/>
<proteinExistence type="predicted"/>
<evidence type="ECO:0000313" key="2">
    <source>
        <dbReference type="Proteomes" id="UP000009027"/>
    </source>
</evidence>
<organism evidence="1 2">
    <name type="scientific">Trypanosoma vivax (strain Y486)</name>
    <dbReference type="NCBI Taxonomy" id="1055687"/>
    <lineage>
        <taxon>Eukaryota</taxon>
        <taxon>Discoba</taxon>
        <taxon>Euglenozoa</taxon>
        <taxon>Kinetoplastea</taxon>
        <taxon>Metakinetoplastina</taxon>
        <taxon>Trypanosomatida</taxon>
        <taxon>Trypanosomatidae</taxon>
        <taxon>Trypanosoma</taxon>
        <taxon>Duttonella</taxon>
    </lineage>
</organism>
<gene>
    <name evidence="1" type="ORF">TvY486_0039030</name>
</gene>
<evidence type="ECO:0000313" key="1">
    <source>
        <dbReference type="EMBL" id="CCD21011.1"/>
    </source>
</evidence>
<reference evidence="1 2" key="1">
    <citation type="journal article" date="2012" name="Proc. Natl. Acad. Sci. U.S.A.">
        <title>Antigenic diversity is generated by distinct evolutionary mechanisms in African trypanosome species.</title>
        <authorList>
            <person name="Jackson A.P."/>
            <person name="Berry A."/>
            <person name="Aslett M."/>
            <person name="Allison H.C."/>
            <person name="Burton P."/>
            <person name="Vavrova-Anderson J."/>
            <person name="Brown R."/>
            <person name="Browne H."/>
            <person name="Corton N."/>
            <person name="Hauser H."/>
            <person name="Gamble J."/>
            <person name="Gilderthorp R."/>
            <person name="Marcello L."/>
            <person name="McQuillan J."/>
            <person name="Otto T.D."/>
            <person name="Quail M.A."/>
            <person name="Sanders M.J."/>
            <person name="van Tonder A."/>
            <person name="Ginger M.L."/>
            <person name="Field M.C."/>
            <person name="Barry J.D."/>
            <person name="Hertz-Fowler C."/>
            <person name="Berriman M."/>
        </authorList>
    </citation>
    <scope>NUCLEOTIDE SEQUENCE</scope>
    <source>
        <strain evidence="1 2">Y486</strain>
    </source>
</reference>
<accession>F9WTW5</accession>
<protein>
    <recommendedName>
        <fullName evidence="3">Retrotransposon hot spot protein (RHS)</fullName>
    </recommendedName>
</protein>
<dbReference type="EMBL" id="CAEX01006815">
    <property type="protein sequence ID" value="CCD21011.1"/>
    <property type="molecule type" value="Genomic_DNA"/>
</dbReference>
<sequence length="266" mass="30041">MNEAVTRGIRIAAKRTVPKGKGVVPPFWTPELTKLDKMVQECKNERKRDALIRWRRKVLADTALGQWKENVEKLLATESASWNLVKSICAPRPPTSPVLVVDGHPLTKPQQSQALATMRMARTAKAPHAPEIKIPSTRRCTFQPITEAELDVALCELSSATAPGDDEIHYEQLKQRGGVSKRRILRLFNYSLRTGQVPAKWRHGTIVPLLKPNKPASSMASFRLVTLTSTLCKLIGRIEVRVFCYCLFHFTTNALFTKLRYLRLFA</sequence>
<name>F9WTW5_TRYVY</name>
<keyword evidence="2" id="KW-1185">Reference proteome</keyword>
<evidence type="ECO:0008006" key="3">
    <source>
        <dbReference type="Google" id="ProtNLM"/>
    </source>
</evidence>